<dbReference type="Pfam" id="PF01943">
    <property type="entry name" value="Polysacc_synt"/>
    <property type="match status" value="1"/>
</dbReference>
<feature type="transmembrane region" description="Helical" evidence="6">
    <location>
        <begin position="139"/>
        <end position="157"/>
    </location>
</feature>
<dbReference type="EMBL" id="PVLR01000027">
    <property type="protein sequence ID" value="PRD68572.1"/>
    <property type="molecule type" value="Genomic_DNA"/>
</dbReference>
<name>A0A2S9KDU3_9BURK</name>
<accession>A0A2S9KDU3</accession>
<feature type="transmembrane region" description="Helical" evidence="6">
    <location>
        <begin position="81"/>
        <end position="103"/>
    </location>
</feature>
<dbReference type="InterPro" id="IPR002797">
    <property type="entry name" value="Polysacc_synth"/>
</dbReference>
<feature type="transmembrane region" description="Helical" evidence="6">
    <location>
        <begin position="322"/>
        <end position="346"/>
    </location>
</feature>
<dbReference type="AlphaFoldDB" id="A0A2S9KDU3"/>
<feature type="transmembrane region" description="Helical" evidence="6">
    <location>
        <begin position="38"/>
        <end position="60"/>
    </location>
</feature>
<keyword evidence="4 6" id="KW-1133">Transmembrane helix</keyword>
<evidence type="ECO:0000256" key="2">
    <source>
        <dbReference type="ARBA" id="ARBA00022475"/>
    </source>
</evidence>
<evidence type="ECO:0000256" key="4">
    <source>
        <dbReference type="ARBA" id="ARBA00022989"/>
    </source>
</evidence>
<feature type="transmembrane region" description="Helical" evidence="6">
    <location>
        <begin position="5"/>
        <end position="26"/>
    </location>
</feature>
<comment type="subcellular location">
    <subcellularLocation>
        <location evidence="1">Cell membrane</location>
        <topology evidence="1">Multi-pass membrane protein</topology>
    </subcellularLocation>
</comment>
<dbReference type="PANTHER" id="PTHR30250:SF11">
    <property type="entry name" value="O-ANTIGEN TRANSPORTER-RELATED"/>
    <property type="match status" value="1"/>
</dbReference>
<protein>
    <recommendedName>
        <fullName evidence="9">Oligosaccharide flippase family protein</fullName>
    </recommendedName>
</protein>
<feature type="transmembrane region" description="Helical" evidence="6">
    <location>
        <begin position="353"/>
        <end position="371"/>
    </location>
</feature>
<feature type="transmembrane region" description="Helical" evidence="6">
    <location>
        <begin position="377"/>
        <end position="398"/>
    </location>
</feature>
<evidence type="ECO:0000256" key="5">
    <source>
        <dbReference type="ARBA" id="ARBA00023136"/>
    </source>
</evidence>
<evidence type="ECO:0000256" key="3">
    <source>
        <dbReference type="ARBA" id="ARBA00022692"/>
    </source>
</evidence>
<keyword evidence="3 6" id="KW-0812">Transmembrane</keyword>
<evidence type="ECO:0000313" key="8">
    <source>
        <dbReference type="Proteomes" id="UP000238326"/>
    </source>
</evidence>
<comment type="caution">
    <text evidence="7">The sequence shown here is derived from an EMBL/GenBank/DDBJ whole genome shotgun (WGS) entry which is preliminary data.</text>
</comment>
<evidence type="ECO:0000256" key="1">
    <source>
        <dbReference type="ARBA" id="ARBA00004651"/>
    </source>
</evidence>
<evidence type="ECO:0000256" key="6">
    <source>
        <dbReference type="SAM" id="Phobius"/>
    </source>
</evidence>
<dbReference type="PANTHER" id="PTHR30250">
    <property type="entry name" value="PST FAMILY PREDICTED COLANIC ACID TRANSPORTER"/>
    <property type="match status" value="1"/>
</dbReference>
<gene>
    <name evidence="7" type="ORF">C6P61_10570</name>
</gene>
<proteinExistence type="predicted"/>
<evidence type="ECO:0008006" key="9">
    <source>
        <dbReference type="Google" id="ProtNLM"/>
    </source>
</evidence>
<dbReference type="InterPro" id="IPR050833">
    <property type="entry name" value="Poly_Biosynth_Transport"/>
</dbReference>
<dbReference type="Proteomes" id="UP000238326">
    <property type="component" value="Unassembled WGS sequence"/>
</dbReference>
<keyword evidence="2" id="KW-1003">Cell membrane</keyword>
<dbReference type="GO" id="GO:0005886">
    <property type="term" value="C:plasma membrane"/>
    <property type="evidence" value="ECO:0007669"/>
    <property type="project" value="UniProtKB-SubCell"/>
</dbReference>
<keyword evidence="8" id="KW-1185">Reference proteome</keyword>
<feature type="transmembrane region" description="Helical" evidence="6">
    <location>
        <begin position="109"/>
        <end position="132"/>
    </location>
</feature>
<feature type="transmembrane region" description="Helical" evidence="6">
    <location>
        <begin position="163"/>
        <end position="182"/>
    </location>
</feature>
<organism evidence="7 8">
    <name type="scientific">Malikia spinosa</name>
    <dbReference type="NCBI Taxonomy" id="86180"/>
    <lineage>
        <taxon>Bacteria</taxon>
        <taxon>Pseudomonadati</taxon>
        <taxon>Pseudomonadota</taxon>
        <taxon>Betaproteobacteria</taxon>
        <taxon>Burkholderiales</taxon>
        <taxon>Comamonadaceae</taxon>
        <taxon>Malikia</taxon>
    </lineage>
</organism>
<keyword evidence="5 6" id="KW-0472">Membrane</keyword>
<reference evidence="7 8" key="1">
    <citation type="submission" date="2018-03" db="EMBL/GenBank/DDBJ databases">
        <title>Comparative genomics illustrates the genes involved in a hyperalkaliphilic mechanisms of Serpentinomonas isolated from highly-alkaline calcium-rich serpentinized springs.</title>
        <authorList>
            <person name="Suzuki S."/>
            <person name="Ishii S."/>
            <person name="Walworth N."/>
            <person name="Bird L."/>
            <person name="Kuenen J.G."/>
            <person name="Nealson K.H."/>
        </authorList>
    </citation>
    <scope>NUCLEOTIDE SEQUENCE [LARGE SCALE GENOMIC DNA]</scope>
    <source>
        <strain evidence="7 8">83</strain>
    </source>
</reference>
<dbReference type="RefSeq" id="WP_105729900.1">
    <property type="nucleotide sequence ID" value="NZ_PVLR01000027.1"/>
</dbReference>
<sequence length="403" mass="44444">MINRILGFGIIQALNYISPIIILPILAKSLSLSSFGVYSVYITIASFGAIIADMGISTVTAQKMSRAQTKEITAEILGSALTTRVSLTLITYCAGSTIGLIFFNNEFNAINIIITAIGTLGIVANPSYYYIAKNEIKEFVITNSIAKAVTAILMLILSTQGMTITIALAATFTPPLIASIVLNKKLFLKYEISCKNINPIQAFQELIKIKTIGISSLMAWIYISCPIIITAKYLGPESAALYGAAERVMNAVKSLLTPFLNAIHPIIFKDIDKKRKVYRSKILQIIQISFIFCLIISSFTIWYSSEIFEFIDNNKYSKSASILSILSIIPLFFAISNILGNYVLIANSMNKQYFKSILSGLIVFAVLNYFNKQNPENIAISAVAAEMVVCLLMSIYSYRFLSK</sequence>
<evidence type="ECO:0000313" key="7">
    <source>
        <dbReference type="EMBL" id="PRD68572.1"/>
    </source>
</evidence>
<feature type="transmembrane region" description="Helical" evidence="6">
    <location>
        <begin position="282"/>
        <end position="302"/>
    </location>
</feature>